<dbReference type="Proteomes" id="UP001066276">
    <property type="component" value="Chromosome 5"/>
</dbReference>
<accession>A0AAV7RII9</accession>
<evidence type="ECO:0000313" key="2">
    <source>
        <dbReference type="EMBL" id="KAJ1152251.1"/>
    </source>
</evidence>
<dbReference type="AlphaFoldDB" id="A0AAV7RII9"/>
<gene>
    <name evidence="2" type="ORF">NDU88_005027</name>
</gene>
<feature type="signal peptide" evidence="1">
    <location>
        <begin position="1"/>
        <end position="42"/>
    </location>
</feature>
<dbReference type="EMBL" id="JANPWB010000009">
    <property type="protein sequence ID" value="KAJ1152251.1"/>
    <property type="molecule type" value="Genomic_DNA"/>
</dbReference>
<keyword evidence="1" id="KW-0732">Signal</keyword>
<comment type="caution">
    <text evidence="2">The sequence shown here is derived from an EMBL/GenBank/DDBJ whole genome shotgun (WGS) entry which is preliminary data.</text>
</comment>
<protein>
    <submittedName>
        <fullName evidence="2">Uncharacterized protein</fullName>
    </submittedName>
</protein>
<feature type="chain" id="PRO_5043428889" evidence="1">
    <location>
        <begin position="43"/>
        <end position="111"/>
    </location>
</feature>
<keyword evidence="3" id="KW-1185">Reference proteome</keyword>
<name>A0AAV7RII9_PLEWA</name>
<reference evidence="2" key="1">
    <citation type="journal article" date="2022" name="bioRxiv">
        <title>Sequencing and chromosome-scale assembly of the giantPleurodeles waltlgenome.</title>
        <authorList>
            <person name="Brown T."/>
            <person name="Elewa A."/>
            <person name="Iarovenko S."/>
            <person name="Subramanian E."/>
            <person name="Araus A.J."/>
            <person name="Petzold A."/>
            <person name="Susuki M."/>
            <person name="Suzuki K.-i.T."/>
            <person name="Hayashi T."/>
            <person name="Toyoda A."/>
            <person name="Oliveira C."/>
            <person name="Osipova E."/>
            <person name="Leigh N.D."/>
            <person name="Simon A."/>
            <person name="Yun M.H."/>
        </authorList>
    </citation>
    <scope>NUCLEOTIDE SEQUENCE</scope>
    <source>
        <strain evidence="2">20211129_DDA</strain>
        <tissue evidence="2">Liver</tissue>
    </source>
</reference>
<organism evidence="2 3">
    <name type="scientific">Pleurodeles waltl</name>
    <name type="common">Iberian ribbed newt</name>
    <dbReference type="NCBI Taxonomy" id="8319"/>
    <lineage>
        <taxon>Eukaryota</taxon>
        <taxon>Metazoa</taxon>
        <taxon>Chordata</taxon>
        <taxon>Craniata</taxon>
        <taxon>Vertebrata</taxon>
        <taxon>Euteleostomi</taxon>
        <taxon>Amphibia</taxon>
        <taxon>Batrachia</taxon>
        <taxon>Caudata</taxon>
        <taxon>Salamandroidea</taxon>
        <taxon>Salamandridae</taxon>
        <taxon>Pleurodelinae</taxon>
        <taxon>Pleurodeles</taxon>
    </lineage>
</organism>
<sequence>MAGAGLAQWGPGTGLRAPPQQGCVCSLLVLVTLLLVQIPVCARWPPALPPIGAGDARFSGRDAACSVPPPLPCTMKASAGAGCNFDEHITIGLYDSASGRLFHAQWAPPVT</sequence>
<evidence type="ECO:0000256" key="1">
    <source>
        <dbReference type="SAM" id="SignalP"/>
    </source>
</evidence>
<evidence type="ECO:0000313" key="3">
    <source>
        <dbReference type="Proteomes" id="UP001066276"/>
    </source>
</evidence>
<proteinExistence type="predicted"/>